<comment type="caution">
    <text evidence="4">The sequence shown here is derived from an EMBL/GenBank/DDBJ whole genome shotgun (WGS) entry which is preliminary data.</text>
</comment>
<feature type="transmembrane region" description="Helical" evidence="2">
    <location>
        <begin position="7"/>
        <end position="26"/>
    </location>
</feature>
<keyword evidence="2" id="KW-0812">Transmembrane</keyword>
<dbReference type="EMBL" id="JAHLQL010000001">
    <property type="protein sequence ID" value="MBU5590436.1"/>
    <property type="molecule type" value="Genomic_DNA"/>
</dbReference>
<feature type="compositionally biased region" description="Basic and acidic residues" evidence="1">
    <location>
        <begin position="108"/>
        <end position="134"/>
    </location>
</feature>
<proteinExistence type="predicted"/>
<evidence type="ECO:0000313" key="5">
    <source>
        <dbReference type="Proteomes" id="UP000736583"/>
    </source>
</evidence>
<organism evidence="4 5">
    <name type="scientific">Clostridium simiarum</name>
    <dbReference type="NCBI Taxonomy" id="2841506"/>
    <lineage>
        <taxon>Bacteria</taxon>
        <taxon>Bacillati</taxon>
        <taxon>Bacillota</taxon>
        <taxon>Clostridia</taxon>
        <taxon>Eubacteriales</taxon>
        <taxon>Clostridiaceae</taxon>
        <taxon>Clostridium</taxon>
    </lineage>
</organism>
<accession>A0ABS6EW50</accession>
<sequence>MKKKLPIFIIVILISVGALLFSRFLINDNRLGVKEEKYEDSSISTLIEKSEENNDKVEEIKEESTEDKNSNTENEKSSSLVKEEPNKVVDKNLESNVASAKVTNENNKNYESEAKAITESKPLEKPKEPEKKQEPNVRILDEANGTNIISDYVQIEGKTVEDATKEILNKNSINYVVKAGYFSSISGIKERSAGKASGWCYYVNGNKPGVGASAYVLKAGDKLTWKFLKDGIND</sequence>
<protein>
    <submittedName>
        <fullName evidence="4">DUF4430 domain-containing protein</fullName>
    </submittedName>
</protein>
<dbReference type="InterPro" id="IPR027954">
    <property type="entry name" value="Transcobalamin-like_C"/>
</dbReference>
<keyword evidence="2" id="KW-0472">Membrane</keyword>
<dbReference type="RefSeq" id="WP_216455638.1">
    <property type="nucleotide sequence ID" value="NZ_JAHLQL010000001.1"/>
</dbReference>
<evidence type="ECO:0000256" key="1">
    <source>
        <dbReference type="SAM" id="MobiDB-lite"/>
    </source>
</evidence>
<feature type="compositionally biased region" description="Basic and acidic residues" evidence="1">
    <location>
        <begin position="48"/>
        <end position="93"/>
    </location>
</feature>
<feature type="compositionally biased region" description="Polar residues" evidence="1">
    <location>
        <begin position="94"/>
        <end position="107"/>
    </location>
</feature>
<gene>
    <name evidence="4" type="ORF">KQI89_01535</name>
</gene>
<feature type="region of interest" description="Disordered" evidence="1">
    <location>
        <begin position="42"/>
        <end position="134"/>
    </location>
</feature>
<name>A0ABS6EW50_9CLOT</name>
<feature type="domain" description="Transcobalamin-like C-terminal" evidence="3">
    <location>
        <begin position="157"/>
        <end position="227"/>
    </location>
</feature>
<evidence type="ECO:0000256" key="2">
    <source>
        <dbReference type="SAM" id="Phobius"/>
    </source>
</evidence>
<keyword evidence="5" id="KW-1185">Reference proteome</keyword>
<dbReference type="Proteomes" id="UP000736583">
    <property type="component" value="Unassembled WGS sequence"/>
</dbReference>
<evidence type="ECO:0000313" key="4">
    <source>
        <dbReference type="EMBL" id="MBU5590436.1"/>
    </source>
</evidence>
<evidence type="ECO:0000259" key="3">
    <source>
        <dbReference type="Pfam" id="PF14478"/>
    </source>
</evidence>
<dbReference type="Pfam" id="PF14478">
    <property type="entry name" value="DUF4430"/>
    <property type="match status" value="1"/>
</dbReference>
<reference evidence="4 5" key="1">
    <citation type="submission" date="2021-06" db="EMBL/GenBank/DDBJ databases">
        <authorList>
            <person name="Sun Q."/>
            <person name="Li D."/>
        </authorList>
    </citation>
    <scope>NUCLEOTIDE SEQUENCE [LARGE SCALE GENOMIC DNA]</scope>
    <source>
        <strain evidence="4 5">MSJ-4</strain>
    </source>
</reference>
<keyword evidence="2" id="KW-1133">Transmembrane helix</keyword>